<dbReference type="AlphaFoldDB" id="A0A9J6BUN3"/>
<reference evidence="2" key="1">
    <citation type="submission" date="2021-03" db="EMBL/GenBank/DDBJ databases">
        <title>Chromosome level genome of the anhydrobiotic midge Polypedilum vanderplanki.</title>
        <authorList>
            <person name="Yoshida Y."/>
            <person name="Kikawada T."/>
            <person name="Gusev O."/>
        </authorList>
    </citation>
    <scope>NUCLEOTIDE SEQUENCE</scope>
    <source>
        <strain evidence="2">NIAS01</strain>
        <tissue evidence="2">Whole body or cell culture</tissue>
    </source>
</reference>
<gene>
    <name evidence="2" type="ORF">PVAND_003283</name>
</gene>
<dbReference type="PANTHER" id="PTHR10174">
    <property type="entry name" value="ALPHA-TOCOPHEROL TRANSFER PROTEIN-RELATED"/>
    <property type="match status" value="1"/>
</dbReference>
<dbReference type="PANTHER" id="PTHR10174:SF216">
    <property type="entry name" value="CRAL-TRIO DOMAIN-CONTAINING PROTEIN-RELATED"/>
    <property type="match status" value="1"/>
</dbReference>
<dbReference type="Gene3D" id="1.10.8.20">
    <property type="entry name" value="N-terminal domain of phosphatidylinositol transfer protein sec14p"/>
    <property type="match status" value="1"/>
</dbReference>
<evidence type="ECO:0000259" key="1">
    <source>
        <dbReference type="PROSITE" id="PS50191"/>
    </source>
</evidence>
<dbReference type="SMART" id="SM01100">
    <property type="entry name" value="CRAL_TRIO_N"/>
    <property type="match status" value="1"/>
</dbReference>
<dbReference type="SUPFAM" id="SSF46938">
    <property type="entry name" value="CRAL/TRIO N-terminal domain"/>
    <property type="match status" value="1"/>
</dbReference>
<dbReference type="SMART" id="SM00516">
    <property type="entry name" value="SEC14"/>
    <property type="match status" value="1"/>
</dbReference>
<proteinExistence type="predicted"/>
<dbReference type="GO" id="GO:0016020">
    <property type="term" value="C:membrane"/>
    <property type="evidence" value="ECO:0007669"/>
    <property type="project" value="TreeGrafter"/>
</dbReference>
<accession>A0A9J6BUN3</accession>
<dbReference type="GO" id="GO:1902936">
    <property type="term" value="F:phosphatidylinositol bisphosphate binding"/>
    <property type="evidence" value="ECO:0007669"/>
    <property type="project" value="TreeGrafter"/>
</dbReference>
<dbReference type="OrthoDB" id="6682367at2759"/>
<keyword evidence="3" id="KW-1185">Reference proteome</keyword>
<name>A0A9J6BUN3_POLVA</name>
<sequence>MTNIREIPIELAKVAQDESNEVPERVQSDIEALRHWIKQTPHLKSRTDDQFLVAFLRGCKYSIEKAKHKLDLFYTVRQLTPEIIRNRDPSNQNIIGMIRQGFGLPLPLLESPSSPRIVLIRPGIFDPSQYTIQDAMKVTTMMLDILLNEDDNFIIVGQVGILDLTGVTLQHFLQYNPVFIKKMMVITQDAAPGRLKGLHWINCPRGFEQVFNLFTSVMSEKNRSRLFVHNSYDSLYKHVNRKMLPKEYGGDAGTLESIINTWEKRIVAFSDYYKEEEKYGTDEKKRIGPQKNSNTLFGVDGSFRKLDID</sequence>
<dbReference type="Proteomes" id="UP001107558">
    <property type="component" value="Chromosome 3"/>
</dbReference>
<feature type="domain" description="CRAL-TRIO" evidence="1">
    <location>
        <begin position="117"/>
        <end position="256"/>
    </location>
</feature>
<dbReference type="InterPro" id="IPR036865">
    <property type="entry name" value="CRAL-TRIO_dom_sf"/>
</dbReference>
<organism evidence="2 3">
    <name type="scientific">Polypedilum vanderplanki</name>
    <name type="common">Sleeping chironomid midge</name>
    <dbReference type="NCBI Taxonomy" id="319348"/>
    <lineage>
        <taxon>Eukaryota</taxon>
        <taxon>Metazoa</taxon>
        <taxon>Ecdysozoa</taxon>
        <taxon>Arthropoda</taxon>
        <taxon>Hexapoda</taxon>
        <taxon>Insecta</taxon>
        <taxon>Pterygota</taxon>
        <taxon>Neoptera</taxon>
        <taxon>Endopterygota</taxon>
        <taxon>Diptera</taxon>
        <taxon>Nematocera</taxon>
        <taxon>Chironomoidea</taxon>
        <taxon>Chironomidae</taxon>
        <taxon>Chironominae</taxon>
        <taxon>Polypedilum</taxon>
        <taxon>Polypedilum</taxon>
    </lineage>
</organism>
<dbReference type="InterPro" id="IPR036273">
    <property type="entry name" value="CRAL/TRIO_N_dom_sf"/>
</dbReference>
<dbReference type="CDD" id="cd00170">
    <property type="entry name" value="SEC14"/>
    <property type="match status" value="1"/>
</dbReference>
<evidence type="ECO:0000313" key="2">
    <source>
        <dbReference type="EMBL" id="KAG5673219.1"/>
    </source>
</evidence>
<dbReference type="Gene3D" id="1.20.5.1200">
    <property type="entry name" value="Alpha-tocopherol transfer"/>
    <property type="match status" value="1"/>
</dbReference>
<dbReference type="InterPro" id="IPR001251">
    <property type="entry name" value="CRAL-TRIO_dom"/>
</dbReference>
<evidence type="ECO:0000313" key="3">
    <source>
        <dbReference type="Proteomes" id="UP001107558"/>
    </source>
</evidence>
<dbReference type="Gene3D" id="3.40.525.10">
    <property type="entry name" value="CRAL-TRIO lipid binding domain"/>
    <property type="match status" value="1"/>
</dbReference>
<comment type="caution">
    <text evidence="2">The sequence shown here is derived from an EMBL/GenBank/DDBJ whole genome shotgun (WGS) entry which is preliminary data.</text>
</comment>
<dbReference type="Pfam" id="PF00650">
    <property type="entry name" value="CRAL_TRIO"/>
    <property type="match status" value="1"/>
</dbReference>
<dbReference type="PROSITE" id="PS50191">
    <property type="entry name" value="CRAL_TRIO"/>
    <property type="match status" value="1"/>
</dbReference>
<protein>
    <recommendedName>
        <fullName evidence="1">CRAL-TRIO domain-containing protein</fullName>
    </recommendedName>
</protein>
<dbReference type="PRINTS" id="PR00180">
    <property type="entry name" value="CRETINALDHBP"/>
</dbReference>
<dbReference type="InterPro" id="IPR011074">
    <property type="entry name" value="CRAL/TRIO_N_dom"/>
</dbReference>
<dbReference type="SUPFAM" id="SSF52087">
    <property type="entry name" value="CRAL/TRIO domain"/>
    <property type="match status" value="1"/>
</dbReference>
<dbReference type="EMBL" id="JADBJN010000003">
    <property type="protein sequence ID" value="KAG5673219.1"/>
    <property type="molecule type" value="Genomic_DNA"/>
</dbReference>